<evidence type="ECO:0000313" key="3">
    <source>
        <dbReference type="Proteomes" id="UP001203423"/>
    </source>
</evidence>
<keyword evidence="1" id="KW-0812">Transmembrane</keyword>
<reference evidence="2 3" key="1">
    <citation type="submission" date="2022-01" db="EMBL/GenBank/DDBJ databases">
        <title>Whole genome-based taxonomy of the Shewanellaceae.</title>
        <authorList>
            <person name="Martin-Rodriguez A.J."/>
        </authorList>
    </citation>
    <scope>NUCLEOTIDE SEQUENCE [LARGE SCALE GENOMIC DNA]</scope>
    <source>
        <strain evidence="2 3">DSM 17177</strain>
    </source>
</reference>
<accession>A0ABT0LK21</accession>
<proteinExistence type="predicted"/>
<organism evidence="2 3">
    <name type="scientific">Shewanella surugensis</name>
    <dbReference type="NCBI Taxonomy" id="212020"/>
    <lineage>
        <taxon>Bacteria</taxon>
        <taxon>Pseudomonadati</taxon>
        <taxon>Pseudomonadota</taxon>
        <taxon>Gammaproteobacteria</taxon>
        <taxon>Alteromonadales</taxon>
        <taxon>Shewanellaceae</taxon>
        <taxon>Shewanella</taxon>
    </lineage>
</organism>
<keyword evidence="3" id="KW-1185">Reference proteome</keyword>
<sequence>MNLYDLSIKDYQNHFTSVEMFLFINFSLTGTTFIIIGIFHASKNNYALHLDDIVFALLSFATIGLLRLIEYPLYFANIEKLSGLNYFNYLRATPFILTHTILCILWLIYAFKRKILLTQPIKILIITLILFFLFGYFLWGYLTK</sequence>
<evidence type="ECO:0000313" key="2">
    <source>
        <dbReference type="EMBL" id="MCL1128033.1"/>
    </source>
</evidence>
<gene>
    <name evidence="2" type="ORF">L2764_27210</name>
</gene>
<keyword evidence="1" id="KW-0472">Membrane</keyword>
<evidence type="ECO:0000256" key="1">
    <source>
        <dbReference type="SAM" id="Phobius"/>
    </source>
</evidence>
<name>A0ABT0LK21_9GAMM</name>
<protein>
    <submittedName>
        <fullName evidence="2">Uncharacterized protein</fullName>
    </submittedName>
</protein>
<comment type="caution">
    <text evidence="2">The sequence shown here is derived from an EMBL/GenBank/DDBJ whole genome shotgun (WGS) entry which is preliminary data.</text>
</comment>
<feature type="transmembrane region" description="Helical" evidence="1">
    <location>
        <begin position="20"/>
        <end position="41"/>
    </location>
</feature>
<feature type="transmembrane region" description="Helical" evidence="1">
    <location>
        <begin position="53"/>
        <end position="69"/>
    </location>
</feature>
<feature type="transmembrane region" description="Helical" evidence="1">
    <location>
        <begin position="89"/>
        <end position="111"/>
    </location>
</feature>
<keyword evidence="1" id="KW-1133">Transmembrane helix</keyword>
<feature type="transmembrane region" description="Helical" evidence="1">
    <location>
        <begin position="123"/>
        <end position="142"/>
    </location>
</feature>
<dbReference type="RefSeq" id="WP_248943453.1">
    <property type="nucleotide sequence ID" value="NZ_JAKIKS010000312.1"/>
</dbReference>
<dbReference type="Proteomes" id="UP001203423">
    <property type="component" value="Unassembled WGS sequence"/>
</dbReference>
<dbReference type="EMBL" id="JAKIKS010000312">
    <property type="protein sequence ID" value="MCL1128033.1"/>
    <property type="molecule type" value="Genomic_DNA"/>
</dbReference>